<name>A0A171DPL4_9ACTN</name>
<keyword evidence="1" id="KW-0805">Transcription regulation</keyword>
<reference evidence="5" key="2">
    <citation type="submission" date="2016-04" db="EMBL/GenBank/DDBJ databases">
        <title>Planomonospora sphaerica JCM9374 whole genome shotgun sequence.</title>
        <authorList>
            <person name="Suzuki T."/>
            <person name="Dohra H."/>
            <person name="Kodani S."/>
        </authorList>
    </citation>
    <scope>NUCLEOTIDE SEQUENCE [LARGE SCALE GENOMIC DNA]</scope>
    <source>
        <strain evidence="5">JCM 9374</strain>
    </source>
</reference>
<proteinExistence type="predicted"/>
<dbReference type="CDD" id="cd03137">
    <property type="entry name" value="GATase1_AraC_1"/>
    <property type="match status" value="1"/>
</dbReference>
<dbReference type="InterPro" id="IPR002818">
    <property type="entry name" value="DJ-1/PfpI"/>
</dbReference>
<reference evidence="4 5" key="1">
    <citation type="journal article" date="2016" name="Genome Announc.">
        <title>Draft Genome Sequence of Planomonospora sphaerica JCM9374, a Rare Actinomycete.</title>
        <authorList>
            <person name="Dohra H."/>
            <person name="Suzuki T."/>
            <person name="Inoue Y."/>
            <person name="Kodani S."/>
        </authorList>
    </citation>
    <scope>NUCLEOTIDE SEQUENCE [LARGE SCALE GENOMIC DNA]</scope>
    <source>
        <strain evidence="4 5">JCM 9374</strain>
    </source>
</reference>
<dbReference type="PANTHER" id="PTHR43130">
    <property type="entry name" value="ARAC-FAMILY TRANSCRIPTIONAL REGULATOR"/>
    <property type="match status" value="1"/>
</dbReference>
<dbReference type="InterPro" id="IPR052158">
    <property type="entry name" value="INH-QAR"/>
</dbReference>
<dbReference type="EMBL" id="BDCX01000021">
    <property type="protein sequence ID" value="GAT70994.1"/>
    <property type="molecule type" value="Genomic_DNA"/>
</dbReference>
<keyword evidence="2" id="KW-0804">Transcription</keyword>
<evidence type="ECO:0000259" key="3">
    <source>
        <dbReference type="PROSITE" id="PS01124"/>
    </source>
</evidence>
<dbReference type="Gene3D" id="1.10.10.60">
    <property type="entry name" value="Homeodomain-like"/>
    <property type="match status" value="2"/>
</dbReference>
<protein>
    <submittedName>
        <fullName evidence="4">AraC family transcriptional regulator</fullName>
    </submittedName>
</protein>
<gene>
    <name evidence="4" type="ORF">PS9374_06685</name>
</gene>
<feature type="domain" description="HTH araC/xylS-type" evidence="3">
    <location>
        <begin position="229"/>
        <end position="328"/>
    </location>
</feature>
<dbReference type="SMART" id="SM00342">
    <property type="entry name" value="HTH_ARAC"/>
    <property type="match status" value="1"/>
</dbReference>
<dbReference type="Proteomes" id="UP000077701">
    <property type="component" value="Unassembled WGS sequence"/>
</dbReference>
<evidence type="ECO:0000256" key="1">
    <source>
        <dbReference type="ARBA" id="ARBA00023015"/>
    </source>
</evidence>
<dbReference type="SUPFAM" id="SSF46689">
    <property type="entry name" value="Homeodomain-like"/>
    <property type="match status" value="2"/>
</dbReference>
<accession>A0A171DPL4</accession>
<sequence length="344" mass="36372">MNDATTDRASTGSRLVVITVYDGVQLLDLAGPVDVFHEAAEQTGAYTVRVASPDGRPVRAVGGVRIAVDAALTDIDGPIDTLIVAGGDEEVATDAGGQARALVEQVRRLAGRSRRVASVCTGAFVLAAAGLLDGRRATTHWSSCAELAALFPGVRIDADAVVVRDGRISTAAATTAGIDLSLALVEEDHGADLARRIGKLFLVYLRRPGGQAQFATTARPTDVGDQALRQVMEAVARDPAADHGAEAMAARAMMSARHFSRRFTKDVGVTPGRYVEQIRVRAAQVLLETGDETAMETVARRCGFGSAETMRRAFQRVLGIAPAAYRERFYSACPMEHAEAPTVG</sequence>
<evidence type="ECO:0000256" key="2">
    <source>
        <dbReference type="ARBA" id="ARBA00023163"/>
    </source>
</evidence>
<keyword evidence="5" id="KW-1185">Reference proteome</keyword>
<dbReference type="InterPro" id="IPR018060">
    <property type="entry name" value="HTH_AraC"/>
</dbReference>
<dbReference type="AlphaFoldDB" id="A0A171DPL4"/>
<dbReference type="RefSeq" id="WP_231647636.1">
    <property type="nucleotide sequence ID" value="NZ_BDCX01000021.1"/>
</dbReference>
<evidence type="ECO:0000313" key="4">
    <source>
        <dbReference type="EMBL" id="GAT70994.1"/>
    </source>
</evidence>
<dbReference type="InterPro" id="IPR009057">
    <property type="entry name" value="Homeodomain-like_sf"/>
</dbReference>
<dbReference type="Pfam" id="PF01965">
    <property type="entry name" value="DJ-1_PfpI"/>
    <property type="match status" value="1"/>
</dbReference>
<dbReference type="GO" id="GO:0043565">
    <property type="term" value="F:sequence-specific DNA binding"/>
    <property type="evidence" value="ECO:0007669"/>
    <property type="project" value="InterPro"/>
</dbReference>
<dbReference type="Gene3D" id="3.40.50.880">
    <property type="match status" value="1"/>
</dbReference>
<dbReference type="PANTHER" id="PTHR43130:SF3">
    <property type="entry name" value="HTH-TYPE TRANSCRIPTIONAL REGULATOR RV1931C"/>
    <property type="match status" value="1"/>
</dbReference>
<dbReference type="SUPFAM" id="SSF52317">
    <property type="entry name" value="Class I glutamine amidotransferase-like"/>
    <property type="match status" value="1"/>
</dbReference>
<dbReference type="GO" id="GO:0003700">
    <property type="term" value="F:DNA-binding transcription factor activity"/>
    <property type="evidence" value="ECO:0007669"/>
    <property type="project" value="InterPro"/>
</dbReference>
<comment type="caution">
    <text evidence="4">The sequence shown here is derived from an EMBL/GenBank/DDBJ whole genome shotgun (WGS) entry which is preliminary data.</text>
</comment>
<dbReference type="Pfam" id="PF12833">
    <property type="entry name" value="HTH_18"/>
    <property type="match status" value="1"/>
</dbReference>
<organism evidence="4 5">
    <name type="scientific">Planomonospora sphaerica</name>
    <dbReference type="NCBI Taxonomy" id="161355"/>
    <lineage>
        <taxon>Bacteria</taxon>
        <taxon>Bacillati</taxon>
        <taxon>Actinomycetota</taxon>
        <taxon>Actinomycetes</taxon>
        <taxon>Streptosporangiales</taxon>
        <taxon>Streptosporangiaceae</taxon>
        <taxon>Planomonospora</taxon>
    </lineage>
</organism>
<evidence type="ECO:0000313" key="5">
    <source>
        <dbReference type="Proteomes" id="UP000077701"/>
    </source>
</evidence>
<dbReference type="STRING" id="161355.PS9374_06685"/>
<dbReference type="PROSITE" id="PS01124">
    <property type="entry name" value="HTH_ARAC_FAMILY_2"/>
    <property type="match status" value="1"/>
</dbReference>
<dbReference type="InterPro" id="IPR029062">
    <property type="entry name" value="Class_I_gatase-like"/>
</dbReference>